<dbReference type="Proteomes" id="UP000484842">
    <property type="component" value="Unassembled WGS sequence"/>
</dbReference>
<keyword evidence="3" id="KW-1185">Reference proteome</keyword>
<organism evidence="2 3">
    <name type="scientific">Deinococcus terrestris</name>
    <dbReference type="NCBI Taxonomy" id="2651870"/>
    <lineage>
        <taxon>Bacteria</taxon>
        <taxon>Thermotogati</taxon>
        <taxon>Deinococcota</taxon>
        <taxon>Deinococci</taxon>
        <taxon>Deinococcales</taxon>
        <taxon>Deinococcaceae</taxon>
        <taxon>Deinococcus</taxon>
    </lineage>
</organism>
<comment type="caution">
    <text evidence="2">The sequence shown here is derived from an EMBL/GenBank/DDBJ whole genome shotgun (WGS) entry which is preliminary data.</text>
</comment>
<dbReference type="GO" id="GO:0004177">
    <property type="term" value="F:aminopeptidase activity"/>
    <property type="evidence" value="ECO:0007669"/>
    <property type="project" value="TreeGrafter"/>
</dbReference>
<evidence type="ECO:0000313" key="2">
    <source>
        <dbReference type="EMBL" id="MPY66621.1"/>
    </source>
</evidence>
<proteinExistence type="inferred from homology"/>
<dbReference type="AlphaFoldDB" id="A0A7X1NWB1"/>
<dbReference type="SUPFAM" id="SSF56266">
    <property type="entry name" value="DmpA/ArgJ-like"/>
    <property type="match status" value="1"/>
</dbReference>
<dbReference type="InterPro" id="IPR005321">
    <property type="entry name" value="Peptidase_S58_DmpA"/>
</dbReference>
<evidence type="ECO:0000256" key="1">
    <source>
        <dbReference type="ARBA" id="ARBA00007068"/>
    </source>
</evidence>
<dbReference type="PANTHER" id="PTHR36512:SF3">
    <property type="entry name" value="BLR5678 PROTEIN"/>
    <property type="match status" value="1"/>
</dbReference>
<reference evidence="2 3" key="1">
    <citation type="submission" date="2019-10" db="EMBL/GenBank/DDBJ databases">
        <title>Deinococcus sp. isolated from soil.</title>
        <authorList>
            <person name="Li Y."/>
            <person name="Wang J."/>
        </authorList>
    </citation>
    <scope>NUCLEOTIDE SEQUENCE [LARGE SCALE GENOMIC DNA]</scope>
    <source>
        <strain evidence="2 3">SDU3-2</strain>
    </source>
</reference>
<dbReference type="Pfam" id="PF03576">
    <property type="entry name" value="Peptidase_S58"/>
    <property type="match status" value="1"/>
</dbReference>
<evidence type="ECO:0000313" key="3">
    <source>
        <dbReference type="Proteomes" id="UP000484842"/>
    </source>
</evidence>
<gene>
    <name evidence="2" type="ORF">F8S09_07925</name>
</gene>
<sequence length="320" mass="32256">MLHRTPLPARPAWCNADVTAPNTTLTAIPGFRVGHWTDPVGLTGCTVILCPDAGAVASASFLGPSPGTREGVLLSPEKKVERVHALLLTGGSAFGLTAASGVVRVLEERGLGHETPWARVPLVPAAVVYDLGVGDPRARPGDREGELAARAASAAPVERGRVGAGTGTTAGKYLGIGAVPGGLGSVYLERHGVAVGALAVVNPIGDVLDERGGVLAGPGVGPGAAAFTPGDVESTTLVAVATEHLLTKPEARRLADAAQTALGRVIHPSHTPWDGDSAFVLSAGTRPPADPLLLVALVQKAVCAAVRDAVRVANGLTPPA</sequence>
<name>A0A7X1NWB1_9DEIO</name>
<dbReference type="EMBL" id="WBSL01000002">
    <property type="protein sequence ID" value="MPY66621.1"/>
    <property type="molecule type" value="Genomic_DNA"/>
</dbReference>
<protein>
    <submittedName>
        <fullName evidence="2">P1 family peptidase</fullName>
    </submittedName>
</protein>
<dbReference type="CDD" id="cd02252">
    <property type="entry name" value="nylC_like"/>
    <property type="match status" value="1"/>
</dbReference>
<accession>A0A7X1NWB1</accession>
<comment type="similarity">
    <text evidence="1">Belongs to the peptidase S58 family.</text>
</comment>
<dbReference type="Gene3D" id="3.60.70.12">
    <property type="entry name" value="L-amino peptidase D-ALA esterase/amidase"/>
    <property type="match status" value="1"/>
</dbReference>
<dbReference type="InterPro" id="IPR016117">
    <property type="entry name" value="ArgJ-like_dom_sf"/>
</dbReference>
<dbReference type="PANTHER" id="PTHR36512">
    <property type="entry name" value="D-AMINOPEPTIDASE"/>
    <property type="match status" value="1"/>
</dbReference>